<dbReference type="InterPro" id="IPR006333">
    <property type="entry name" value="Cyt_o_ubiquinol_oxidase_su2"/>
</dbReference>
<proteinExistence type="inferred from homology"/>
<dbReference type="InterPro" id="IPR002429">
    <property type="entry name" value="CcO_II-like_C"/>
</dbReference>
<keyword evidence="18" id="KW-1185">Reference proteome</keyword>
<keyword evidence="3 12" id="KW-0813">Transport</keyword>
<name>A0ABU0MQN1_9PROT</name>
<evidence type="ECO:0000256" key="9">
    <source>
        <dbReference type="ARBA" id="ARBA00022989"/>
    </source>
</evidence>
<keyword evidence="11 12" id="KW-0472">Membrane</keyword>
<keyword evidence="4 12" id="KW-1003">Cell membrane</keyword>
<dbReference type="PANTHER" id="PTHR22888:SF18">
    <property type="entry name" value="CYTOCHROME BO(3) UBIQUINOL OXIDASE SUBUNIT 2"/>
    <property type="match status" value="1"/>
</dbReference>
<dbReference type="PRINTS" id="PR01166">
    <property type="entry name" value="CYCOXIDASEII"/>
</dbReference>
<evidence type="ECO:0000313" key="18">
    <source>
        <dbReference type="Proteomes" id="UP001244552"/>
    </source>
</evidence>
<evidence type="ECO:0000256" key="12">
    <source>
        <dbReference type="PIRNR" id="PIRNR000292"/>
    </source>
</evidence>
<keyword evidence="7" id="KW-0732">Signal</keyword>
<evidence type="ECO:0000259" key="15">
    <source>
        <dbReference type="PROSITE" id="PS50857"/>
    </source>
</evidence>
<evidence type="ECO:0000256" key="2">
    <source>
        <dbReference type="ARBA" id="ARBA00007866"/>
    </source>
</evidence>
<feature type="region of interest" description="Disordered" evidence="13">
    <location>
        <begin position="290"/>
        <end position="317"/>
    </location>
</feature>
<evidence type="ECO:0000256" key="1">
    <source>
        <dbReference type="ARBA" id="ARBA00004651"/>
    </source>
</evidence>
<evidence type="ECO:0000256" key="5">
    <source>
        <dbReference type="ARBA" id="ARBA00022660"/>
    </source>
</evidence>
<dbReference type="SUPFAM" id="SSF81464">
    <property type="entry name" value="Cytochrome c oxidase subunit II-like, transmembrane region"/>
    <property type="match status" value="1"/>
</dbReference>
<comment type="subcellular location">
    <subcellularLocation>
        <location evidence="1">Cell membrane</location>
        <topology evidence="1">Multi-pass membrane protein</topology>
    </subcellularLocation>
</comment>
<dbReference type="Gene3D" id="1.10.287.90">
    <property type="match status" value="1"/>
</dbReference>
<keyword evidence="9 14" id="KW-1133">Transmembrane helix</keyword>
<reference evidence="17 18" key="1">
    <citation type="submission" date="2023-07" db="EMBL/GenBank/DDBJ databases">
        <title>Genomic Encyclopedia of Type Strains, Phase IV (KMG-IV): sequencing the most valuable type-strain genomes for metagenomic binning, comparative biology and taxonomic classification.</title>
        <authorList>
            <person name="Goeker M."/>
        </authorList>
    </citation>
    <scope>NUCLEOTIDE SEQUENCE [LARGE SCALE GENOMIC DNA]</scope>
    <source>
        <strain evidence="17 18">DSM 19922</strain>
    </source>
</reference>
<evidence type="ECO:0000256" key="13">
    <source>
        <dbReference type="SAM" id="MobiDB-lite"/>
    </source>
</evidence>
<dbReference type="SUPFAM" id="SSF49503">
    <property type="entry name" value="Cupredoxins"/>
    <property type="match status" value="1"/>
</dbReference>
<dbReference type="NCBIfam" id="TIGR01433">
    <property type="entry name" value="CyoA"/>
    <property type="match status" value="1"/>
</dbReference>
<dbReference type="Gene3D" id="2.60.40.420">
    <property type="entry name" value="Cupredoxins - blue copper proteins"/>
    <property type="match status" value="1"/>
</dbReference>
<evidence type="ECO:0000256" key="10">
    <source>
        <dbReference type="ARBA" id="ARBA00023002"/>
    </source>
</evidence>
<comment type="similarity">
    <text evidence="2 12">Belongs to the cytochrome c oxidase subunit 2 family.</text>
</comment>
<evidence type="ECO:0000259" key="16">
    <source>
        <dbReference type="PROSITE" id="PS50999"/>
    </source>
</evidence>
<dbReference type="PROSITE" id="PS50999">
    <property type="entry name" value="COX2_TM"/>
    <property type="match status" value="1"/>
</dbReference>
<gene>
    <name evidence="17" type="ORF">QO018_004654</name>
</gene>
<evidence type="ECO:0000256" key="11">
    <source>
        <dbReference type="ARBA" id="ARBA00023136"/>
    </source>
</evidence>
<protein>
    <recommendedName>
        <fullName evidence="12">Ubiquinol oxidase subunit 2</fullName>
    </recommendedName>
</protein>
<dbReference type="InterPro" id="IPR036257">
    <property type="entry name" value="Cyt_c_oxidase_su2_TM_sf"/>
</dbReference>
<keyword evidence="6 14" id="KW-0812">Transmembrane</keyword>
<accession>A0ABU0MQN1</accession>
<evidence type="ECO:0000256" key="7">
    <source>
        <dbReference type="ARBA" id="ARBA00022729"/>
    </source>
</evidence>
<comment type="caution">
    <text evidence="17">The sequence shown here is derived from an EMBL/GenBank/DDBJ whole genome shotgun (WGS) entry which is preliminary data.</text>
</comment>
<organism evidence="17 18">
    <name type="scientific">Azospirillum picis</name>
    <dbReference type="NCBI Taxonomy" id="488438"/>
    <lineage>
        <taxon>Bacteria</taxon>
        <taxon>Pseudomonadati</taxon>
        <taxon>Pseudomonadota</taxon>
        <taxon>Alphaproteobacteria</taxon>
        <taxon>Rhodospirillales</taxon>
        <taxon>Azospirillaceae</taxon>
        <taxon>Azospirillum</taxon>
    </lineage>
</organism>
<dbReference type="InterPro" id="IPR034227">
    <property type="entry name" value="CuRO_UO_II"/>
</dbReference>
<dbReference type="Pfam" id="PF00116">
    <property type="entry name" value="COX2"/>
    <property type="match status" value="1"/>
</dbReference>
<dbReference type="PIRSF" id="PIRSF000292">
    <property type="entry name" value="Ubi_od_II"/>
    <property type="match status" value="1"/>
</dbReference>
<dbReference type="CDD" id="cd04212">
    <property type="entry name" value="CuRO_UO_II"/>
    <property type="match status" value="1"/>
</dbReference>
<feature type="domain" description="Cytochrome oxidase subunit II transmembrane region profile" evidence="16">
    <location>
        <begin position="34"/>
        <end position="131"/>
    </location>
</feature>
<dbReference type="RefSeq" id="WP_209987683.1">
    <property type="nucleotide sequence ID" value="NZ_JAGINO010000022.1"/>
</dbReference>
<evidence type="ECO:0000256" key="6">
    <source>
        <dbReference type="ARBA" id="ARBA00022692"/>
    </source>
</evidence>
<keyword evidence="8 12" id="KW-0249">Electron transport</keyword>
<evidence type="ECO:0000256" key="3">
    <source>
        <dbReference type="ARBA" id="ARBA00022448"/>
    </source>
</evidence>
<evidence type="ECO:0000256" key="14">
    <source>
        <dbReference type="SAM" id="Phobius"/>
    </source>
</evidence>
<sequence>MDCLQVVKSAPARARMGRGLSLGRGLVLAFAGLGLAACSGGVLDPLGPVGEGDAEILINATVIMLVIVVPTILMAFWIAWRYRASNTRAEYLPYWSYSGRVEAVVWSIPILTILFIGGVIWIGSHRLDPFRPLESDVPPIEVQVVSLDWKWLFIYPEQGIAAVNQLVVPAGTPVRFSITSASVFNAFFVPRLGSMIYAMPGMVSQLHLQADDPGEMWGISAQFSGDGFSDMNFQVRSLAAADFEAWVGGTRGAGPVLDQAAYAGLTHQSARVPPSTFRAVDPRLFEAVATQAHPPGPGPQPGGAPHAGREATTGGKD</sequence>
<keyword evidence="5 12" id="KW-0679">Respiratory chain</keyword>
<dbReference type="InterPro" id="IPR045187">
    <property type="entry name" value="CcO_II"/>
</dbReference>
<dbReference type="PANTHER" id="PTHR22888">
    <property type="entry name" value="CYTOCHROME C OXIDASE, SUBUNIT II"/>
    <property type="match status" value="1"/>
</dbReference>
<dbReference type="InterPro" id="IPR011759">
    <property type="entry name" value="Cyt_c_oxidase_su2_TM_dom"/>
</dbReference>
<evidence type="ECO:0000256" key="4">
    <source>
        <dbReference type="ARBA" id="ARBA00022475"/>
    </source>
</evidence>
<dbReference type="Proteomes" id="UP001244552">
    <property type="component" value="Unassembled WGS sequence"/>
</dbReference>
<evidence type="ECO:0000313" key="17">
    <source>
        <dbReference type="EMBL" id="MDQ0535770.1"/>
    </source>
</evidence>
<feature type="domain" description="Cytochrome oxidase subunit II copper A binding" evidence="15">
    <location>
        <begin position="137"/>
        <end position="249"/>
    </location>
</feature>
<dbReference type="PROSITE" id="PS50857">
    <property type="entry name" value="COX2_CUA"/>
    <property type="match status" value="1"/>
</dbReference>
<keyword evidence="10 12" id="KW-0560">Oxidoreductase</keyword>
<feature type="transmembrane region" description="Helical" evidence="14">
    <location>
        <begin position="56"/>
        <end position="80"/>
    </location>
</feature>
<feature type="transmembrane region" description="Helical" evidence="14">
    <location>
        <begin position="101"/>
        <end position="123"/>
    </location>
</feature>
<dbReference type="GO" id="GO:0016491">
    <property type="term" value="F:oxidoreductase activity"/>
    <property type="evidence" value="ECO:0007669"/>
    <property type="project" value="UniProtKB-KW"/>
</dbReference>
<dbReference type="InterPro" id="IPR008972">
    <property type="entry name" value="Cupredoxin"/>
</dbReference>
<dbReference type="EMBL" id="JAUSVU010000020">
    <property type="protein sequence ID" value="MDQ0535770.1"/>
    <property type="molecule type" value="Genomic_DNA"/>
</dbReference>
<evidence type="ECO:0000256" key="8">
    <source>
        <dbReference type="ARBA" id="ARBA00022982"/>
    </source>
</evidence>